<keyword evidence="6" id="KW-0333">Golgi apparatus</keyword>
<organism evidence="10 11">
    <name type="scientific">Oldenlandia corymbosa var. corymbosa</name>
    <dbReference type="NCBI Taxonomy" id="529605"/>
    <lineage>
        <taxon>Eukaryota</taxon>
        <taxon>Viridiplantae</taxon>
        <taxon>Streptophyta</taxon>
        <taxon>Embryophyta</taxon>
        <taxon>Tracheophyta</taxon>
        <taxon>Spermatophyta</taxon>
        <taxon>Magnoliopsida</taxon>
        <taxon>eudicotyledons</taxon>
        <taxon>Gunneridae</taxon>
        <taxon>Pentapetalae</taxon>
        <taxon>asterids</taxon>
        <taxon>lamiids</taxon>
        <taxon>Gentianales</taxon>
        <taxon>Rubiaceae</taxon>
        <taxon>Rubioideae</taxon>
        <taxon>Spermacoceae</taxon>
        <taxon>Hedyotis-Oldenlandia complex</taxon>
        <taxon>Oldenlandia</taxon>
    </lineage>
</organism>
<accession>A0AAV1CXR0</accession>
<dbReference type="CDD" id="cd15863">
    <property type="entry name" value="SNARE_GS27"/>
    <property type="match status" value="1"/>
</dbReference>
<evidence type="ECO:0000256" key="8">
    <source>
        <dbReference type="PIRNR" id="PIRNR028865"/>
    </source>
</evidence>
<keyword evidence="4 8" id="KW-0653">Protein transport</keyword>
<dbReference type="GO" id="GO:0015031">
    <property type="term" value="P:protein transport"/>
    <property type="evidence" value="ECO:0007669"/>
    <property type="project" value="UniProtKB-KW"/>
</dbReference>
<dbReference type="PANTHER" id="PTHR21230:SF1">
    <property type="entry name" value="GOLGI SNAP RECEPTOR COMPLEX MEMBER 2"/>
    <property type="match status" value="1"/>
</dbReference>
<evidence type="ECO:0000256" key="6">
    <source>
        <dbReference type="ARBA" id="ARBA00023034"/>
    </source>
</evidence>
<proteinExistence type="inferred from homology"/>
<evidence type="ECO:0000256" key="5">
    <source>
        <dbReference type="ARBA" id="ARBA00022989"/>
    </source>
</evidence>
<evidence type="ECO:0000256" key="2">
    <source>
        <dbReference type="ARBA" id="ARBA00022448"/>
    </source>
</evidence>
<keyword evidence="11" id="KW-1185">Reference proteome</keyword>
<dbReference type="Pfam" id="PF12352">
    <property type="entry name" value="V-SNARE_C"/>
    <property type="match status" value="1"/>
</dbReference>
<dbReference type="Gene3D" id="1.20.5.110">
    <property type="match status" value="1"/>
</dbReference>
<dbReference type="PANTHER" id="PTHR21230">
    <property type="entry name" value="VESICLE TRANSPORT V-SNARE PROTEIN VTI1-RELATED"/>
    <property type="match status" value="1"/>
</dbReference>
<keyword evidence="7 8" id="KW-0472">Membrane</keyword>
<dbReference type="GO" id="GO:0005484">
    <property type="term" value="F:SNAP receptor activity"/>
    <property type="evidence" value="ECO:0007669"/>
    <property type="project" value="InterPro"/>
</dbReference>
<evidence type="ECO:0000256" key="3">
    <source>
        <dbReference type="ARBA" id="ARBA00022692"/>
    </source>
</evidence>
<keyword evidence="2 8" id="KW-0813">Transport</keyword>
<evidence type="ECO:0000256" key="7">
    <source>
        <dbReference type="ARBA" id="ARBA00023136"/>
    </source>
</evidence>
<keyword evidence="5 9" id="KW-1133">Transmembrane helix</keyword>
<evidence type="ECO:0000256" key="1">
    <source>
        <dbReference type="ARBA" id="ARBA00004409"/>
    </source>
</evidence>
<comment type="similarity">
    <text evidence="8">Belongs to the GOSR2 family.</text>
</comment>
<evidence type="ECO:0000256" key="9">
    <source>
        <dbReference type="SAM" id="Phobius"/>
    </source>
</evidence>
<evidence type="ECO:0000313" key="11">
    <source>
        <dbReference type="Proteomes" id="UP001161247"/>
    </source>
</evidence>
<dbReference type="AlphaFoldDB" id="A0AAV1CXR0"/>
<dbReference type="GO" id="GO:0005789">
    <property type="term" value="C:endoplasmic reticulum membrane"/>
    <property type="evidence" value="ECO:0007669"/>
    <property type="project" value="TreeGrafter"/>
</dbReference>
<dbReference type="InterPro" id="IPR027027">
    <property type="entry name" value="GOSR2/Membrin/Bos1"/>
</dbReference>
<dbReference type="GO" id="GO:0012507">
    <property type="term" value="C:ER to Golgi transport vesicle membrane"/>
    <property type="evidence" value="ECO:0007669"/>
    <property type="project" value="TreeGrafter"/>
</dbReference>
<evidence type="ECO:0000256" key="4">
    <source>
        <dbReference type="ARBA" id="ARBA00022927"/>
    </source>
</evidence>
<comment type="function">
    <text evidence="8">Involved in transport of proteins from the cis/medial-Golgi to the trans-Golgi network.</text>
</comment>
<dbReference type="GO" id="GO:0031201">
    <property type="term" value="C:SNARE complex"/>
    <property type="evidence" value="ECO:0007669"/>
    <property type="project" value="TreeGrafter"/>
</dbReference>
<name>A0AAV1CXR0_OLDCO</name>
<dbReference type="GO" id="GO:0000139">
    <property type="term" value="C:Golgi membrane"/>
    <property type="evidence" value="ECO:0007669"/>
    <property type="project" value="UniProtKB-SubCell"/>
</dbReference>
<sequence length="244" mass="27998">MVTTTTEFVARTGGARRVGGTLPEIHQNSKKLLLEARAGLEKLERLEYSSSSLPSSSLESSPEVFDAVKTDISHILSLCAEMDFLWRSYTAKSERDLWKRKVEQVAEEVDSLKNGLDKYSLRHQRRKQEAQERAELLGRTIGESSHILSIYDEEAQERQSVKKSSAMLQEAYETGVAILSKYSDQRDHLKRAQRKALDVLNRLGLSNSVLRLIERRNRMDRWVKYAGMVITIIIVITIWRWTST</sequence>
<gene>
    <name evidence="10" type="ORF">OLC1_LOCUS9352</name>
</gene>
<keyword evidence="3 9" id="KW-0812">Transmembrane</keyword>
<protein>
    <recommendedName>
        <fullName evidence="8">Membrin</fullName>
    </recommendedName>
</protein>
<dbReference type="GO" id="GO:0006906">
    <property type="term" value="P:vesicle fusion"/>
    <property type="evidence" value="ECO:0007669"/>
    <property type="project" value="TreeGrafter"/>
</dbReference>
<dbReference type="GO" id="GO:0031902">
    <property type="term" value="C:late endosome membrane"/>
    <property type="evidence" value="ECO:0007669"/>
    <property type="project" value="TreeGrafter"/>
</dbReference>
<dbReference type="GO" id="GO:0000149">
    <property type="term" value="F:SNARE binding"/>
    <property type="evidence" value="ECO:0007669"/>
    <property type="project" value="TreeGrafter"/>
</dbReference>
<dbReference type="EMBL" id="OX459120">
    <property type="protein sequence ID" value="CAI9099302.1"/>
    <property type="molecule type" value="Genomic_DNA"/>
</dbReference>
<dbReference type="SUPFAM" id="SSF58038">
    <property type="entry name" value="SNARE fusion complex"/>
    <property type="match status" value="1"/>
</dbReference>
<dbReference type="PIRSF" id="PIRSF028865">
    <property type="entry name" value="Membrin-2"/>
    <property type="match status" value="1"/>
</dbReference>
<evidence type="ECO:0000313" key="10">
    <source>
        <dbReference type="EMBL" id="CAI9099302.1"/>
    </source>
</evidence>
<feature type="transmembrane region" description="Helical" evidence="9">
    <location>
        <begin position="222"/>
        <end position="241"/>
    </location>
</feature>
<dbReference type="Proteomes" id="UP001161247">
    <property type="component" value="Chromosome 3"/>
</dbReference>
<comment type="subcellular location">
    <subcellularLocation>
        <location evidence="1">Golgi apparatus membrane</location>
        <topology evidence="1">Single-pass type IV membrane protein</topology>
    </subcellularLocation>
</comment>
<reference evidence="10" key="1">
    <citation type="submission" date="2023-03" db="EMBL/GenBank/DDBJ databases">
        <authorList>
            <person name="Julca I."/>
        </authorList>
    </citation>
    <scope>NUCLEOTIDE SEQUENCE</scope>
</reference>